<sequence length="251" mass="27933">MNSTRSLHRGALRNKVPDAIADALRVQIVSGHFRVNDRLPAEKDLIEQFGASRGSVREALKSLEVQGLIYTMPGPGGGARVREVEMERVLDFMRNFFHFNPIDGAQMYQVRKLLEPETAASVIGLLTESDFEALQASIDTLHLADNPANWLSIRNAEVDFHDILAHACPNPLLSMVAKFVNSVVRANAVASSPSVEGMAGEHAFTRHNCEAHEAIVQALRDQDAQRVRDLMRDHIDTAERYVIAMQQRART</sequence>
<dbReference type="InterPro" id="IPR036390">
    <property type="entry name" value="WH_DNA-bd_sf"/>
</dbReference>
<dbReference type="InterPro" id="IPR000524">
    <property type="entry name" value="Tscrpt_reg_HTH_GntR"/>
</dbReference>
<dbReference type="Gene3D" id="1.20.120.530">
    <property type="entry name" value="GntR ligand-binding domain-like"/>
    <property type="match status" value="1"/>
</dbReference>
<comment type="caution">
    <text evidence="5">The sequence shown here is derived from an EMBL/GenBank/DDBJ whole genome shotgun (WGS) entry which is preliminary data.</text>
</comment>
<keyword evidence="3" id="KW-0804">Transcription</keyword>
<dbReference type="InterPro" id="IPR011711">
    <property type="entry name" value="GntR_C"/>
</dbReference>
<dbReference type="Gene3D" id="1.10.10.10">
    <property type="entry name" value="Winged helix-like DNA-binding domain superfamily/Winged helix DNA-binding domain"/>
    <property type="match status" value="1"/>
</dbReference>
<dbReference type="SUPFAM" id="SSF48008">
    <property type="entry name" value="GntR ligand-binding domain-like"/>
    <property type="match status" value="1"/>
</dbReference>
<organism evidence="5 6">
    <name type="scientific">Variovorax dokdonensis</name>
    <dbReference type="NCBI Taxonomy" id="344883"/>
    <lineage>
        <taxon>Bacteria</taxon>
        <taxon>Pseudomonadati</taxon>
        <taxon>Pseudomonadota</taxon>
        <taxon>Betaproteobacteria</taxon>
        <taxon>Burkholderiales</taxon>
        <taxon>Comamonadaceae</taxon>
        <taxon>Variovorax</taxon>
    </lineage>
</organism>
<feature type="domain" description="HTH gntR-type" evidence="4">
    <location>
        <begin position="14"/>
        <end position="84"/>
    </location>
</feature>
<dbReference type="RefSeq" id="WP_286661564.1">
    <property type="nucleotide sequence ID" value="NZ_JASZYV010000003.1"/>
</dbReference>
<gene>
    <name evidence="5" type="ORF">QTH91_18550</name>
</gene>
<dbReference type="Pfam" id="PF07729">
    <property type="entry name" value="FCD"/>
    <property type="match status" value="1"/>
</dbReference>
<evidence type="ECO:0000256" key="3">
    <source>
        <dbReference type="ARBA" id="ARBA00023163"/>
    </source>
</evidence>
<dbReference type="InterPro" id="IPR008920">
    <property type="entry name" value="TF_FadR/GntR_C"/>
</dbReference>
<dbReference type="CDD" id="cd07377">
    <property type="entry name" value="WHTH_GntR"/>
    <property type="match status" value="1"/>
</dbReference>
<dbReference type="Pfam" id="PF00392">
    <property type="entry name" value="GntR"/>
    <property type="match status" value="1"/>
</dbReference>
<evidence type="ECO:0000313" key="6">
    <source>
        <dbReference type="Proteomes" id="UP001174908"/>
    </source>
</evidence>
<keyword evidence="2" id="KW-0238">DNA-binding</keyword>
<keyword evidence="6" id="KW-1185">Reference proteome</keyword>
<dbReference type="PANTHER" id="PTHR43537:SF5">
    <property type="entry name" value="UXU OPERON TRANSCRIPTIONAL REGULATOR"/>
    <property type="match status" value="1"/>
</dbReference>
<evidence type="ECO:0000256" key="2">
    <source>
        <dbReference type="ARBA" id="ARBA00023125"/>
    </source>
</evidence>
<dbReference type="PANTHER" id="PTHR43537">
    <property type="entry name" value="TRANSCRIPTIONAL REGULATOR, GNTR FAMILY"/>
    <property type="match status" value="1"/>
</dbReference>
<dbReference type="InterPro" id="IPR036388">
    <property type="entry name" value="WH-like_DNA-bd_sf"/>
</dbReference>
<dbReference type="EMBL" id="JASZYV010000003">
    <property type="protein sequence ID" value="MDM0046498.1"/>
    <property type="molecule type" value="Genomic_DNA"/>
</dbReference>
<reference evidence="5" key="1">
    <citation type="submission" date="2023-06" db="EMBL/GenBank/DDBJ databases">
        <authorList>
            <person name="Jiang Y."/>
            <person name="Liu Q."/>
        </authorList>
    </citation>
    <scope>NUCLEOTIDE SEQUENCE</scope>
    <source>
        <strain evidence="5">CGMCC 1.12089</strain>
    </source>
</reference>
<name>A0ABT7NEX0_9BURK</name>
<dbReference type="PRINTS" id="PR00035">
    <property type="entry name" value="HTHGNTR"/>
</dbReference>
<dbReference type="PROSITE" id="PS50949">
    <property type="entry name" value="HTH_GNTR"/>
    <property type="match status" value="1"/>
</dbReference>
<accession>A0ABT7NEX0</accession>
<dbReference type="SMART" id="SM00895">
    <property type="entry name" value="FCD"/>
    <property type="match status" value="1"/>
</dbReference>
<evidence type="ECO:0000256" key="1">
    <source>
        <dbReference type="ARBA" id="ARBA00023015"/>
    </source>
</evidence>
<evidence type="ECO:0000259" key="4">
    <source>
        <dbReference type="PROSITE" id="PS50949"/>
    </source>
</evidence>
<keyword evidence="1" id="KW-0805">Transcription regulation</keyword>
<proteinExistence type="predicted"/>
<evidence type="ECO:0000313" key="5">
    <source>
        <dbReference type="EMBL" id="MDM0046498.1"/>
    </source>
</evidence>
<dbReference type="SMART" id="SM00345">
    <property type="entry name" value="HTH_GNTR"/>
    <property type="match status" value="1"/>
</dbReference>
<dbReference type="Proteomes" id="UP001174908">
    <property type="component" value="Unassembled WGS sequence"/>
</dbReference>
<dbReference type="SUPFAM" id="SSF46785">
    <property type="entry name" value="Winged helix' DNA-binding domain"/>
    <property type="match status" value="1"/>
</dbReference>
<protein>
    <submittedName>
        <fullName evidence="5">FCD domain-containing protein</fullName>
    </submittedName>
</protein>